<keyword evidence="2 4" id="KW-0067">ATP-binding</keyword>
<dbReference type="EMBL" id="PCDP01000068">
    <property type="protein sequence ID" value="PZM08599.1"/>
    <property type="molecule type" value="Genomic_DNA"/>
</dbReference>
<comment type="caution">
    <text evidence="4">The sequence shown here is derived from an EMBL/GenBank/DDBJ whole genome shotgun (WGS) entry which is preliminary data.</text>
</comment>
<organism evidence="4 5">
    <name type="scientific">Rhizobium tubonense</name>
    <dbReference type="NCBI Taxonomy" id="484088"/>
    <lineage>
        <taxon>Bacteria</taxon>
        <taxon>Pseudomonadati</taxon>
        <taxon>Pseudomonadota</taxon>
        <taxon>Alphaproteobacteria</taxon>
        <taxon>Hyphomicrobiales</taxon>
        <taxon>Rhizobiaceae</taxon>
        <taxon>Rhizobium/Agrobacterium group</taxon>
        <taxon>Rhizobium</taxon>
    </lineage>
</organism>
<dbReference type="PROSITE" id="PS50893">
    <property type="entry name" value="ABC_TRANSPORTER_2"/>
    <property type="match status" value="1"/>
</dbReference>
<dbReference type="PANTHER" id="PTHR43790">
    <property type="entry name" value="CARBOHYDRATE TRANSPORT ATP-BINDING PROTEIN MG119-RELATED"/>
    <property type="match status" value="1"/>
</dbReference>
<feature type="domain" description="ABC transporter" evidence="3">
    <location>
        <begin position="7"/>
        <end position="247"/>
    </location>
</feature>
<gene>
    <name evidence="4" type="ORF">CPY51_28375</name>
</gene>
<proteinExistence type="predicted"/>
<dbReference type="InterPro" id="IPR050107">
    <property type="entry name" value="ABC_carbohydrate_import_ATPase"/>
</dbReference>
<dbReference type="InterPro" id="IPR003439">
    <property type="entry name" value="ABC_transporter-like_ATP-bd"/>
</dbReference>
<dbReference type="Proteomes" id="UP000248925">
    <property type="component" value="Unassembled WGS sequence"/>
</dbReference>
<dbReference type="InterPro" id="IPR003593">
    <property type="entry name" value="AAA+_ATPase"/>
</dbReference>
<dbReference type="CDD" id="cd03216">
    <property type="entry name" value="ABC_Carb_Monos_I"/>
    <property type="match status" value="1"/>
</dbReference>
<dbReference type="RefSeq" id="WP_111163579.1">
    <property type="nucleotide sequence ID" value="NZ_PCDP01000068.1"/>
</dbReference>
<reference evidence="4 5" key="1">
    <citation type="journal article" date="2018" name="Sci. Rep.">
        <title>Rhizobium tumorigenes sp. nov., a novel plant tumorigenic bacterium isolated from cane gall tumors on thornless blackberry.</title>
        <authorList>
            <person name="Kuzmanovi N."/>
            <person name="Smalla K."/>
            <person name="Gronow S."/>
            <person name="PuBawska J."/>
        </authorList>
    </citation>
    <scope>NUCLEOTIDE SEQUENCE [LARGE SCALE GENOMIC DNA]</scope>
    <source>
        <strain evidence="4 5">CCBAU 85046</strain>
    </source>
</reference>
<name>A0A2W4C4K4_9HYPH</name>
<accession>A0A2W4C4K4</accession>
<evidence type="ECO:0000256" key="2">
    <source>
        <dbReference type="ARBA" id="ARBA00022840"/>
    </source>
</evidence>
<evidence type="ECO:0000259" key="3">
    <source>
        <dbReference type="PROSITE" id="PS50893"/>
    </source>
</evidence>
<evidence type="ECO:0000313" key="4">
    <source>
        <dbReference type="EMBL" id="PZM08599.1"/>
    </source>
</evidence>
<dbReference type="OrthoDB" id="9805029at2"/>
<evidence type="ECO:0000313" key="5">
    <source>
        <dbReference type="Proteomes" id="UP000248925"/>
    </source>
</evidence>
<dbReference type="GO" id="GO:0016887">
    <property type="term" value="F:ATP hydrolysis activity"/>
    <property type="evidence" value="ECO:0007669"/>
    <property type="project" value="InterPro"/>
</dbReference>
<dbReference type="SUPFAM" id="SSF52540">
    <property type="entry name" value="P-loop containing nucleoside triphosphate hydrolases"/>
    <property type="match status" value="1"/>
</dbReference>
<protein>
    <submittedName>
        <fullName evidence="4">ABC transporter ATP-binding protein</fullName>
    </submittedName>
</protein>
<dbReference type="PANTHER" id="PTHR43790:SF8">
    <property type="entry name" value="SUGAR ABC TRANSPORTER ATP-BINDING PROTEIN"/>
    <property type="match status" value="1"/>
</dbReference>
<keyword evidence="1" id="KW-0547">Nucleotide-binding</keyword>
<dbReference type="InterPro" id="IPR027417">
    <property type="entry name" value="P-loop_NTPase"/>
</dbReference>
<dbReference type="Pfam" id="PF00005">
    <property type="entry name" value="ABC_tran"/>
    <property type="match status" value="1"/>
</dbReference>
<dbReference type="AlphaFoldDB" id="A0A2W4C4K4"/>
<dbReference type="SMART" id="SM00382">
    <property type="entry name" value="AAA"/>
    <property type="match status" value="1"/>
</dbReference>
<sequence>MDNEPYLEAVCVSKLYQDVSVLEDVSLSVRPGEVVCLLGDNGAGKSTLIEILSGVEKPDKGTVRVAGIDVRLGSPAEALDRGIATVFQDLALVPIMSVYRNFFLGREPRRGWGPFRRFDSRRAIATTADALRDLGVSSAAMRRPIGTLSGGQRQSVAVARALHFGARILILDEPTSALGVKQSEIVLGYIKRAKETGVGVILVTHNVQHAYSIGDTFVVLFLGRQLGTFKKSNLTEAQLMRLMAGKIDEANGPLSPVIL</sequence>
<keyword evidence="5" id="KW-1185">Reference proteome</keyword>
<dbReference type="GO" id="GO:0005524">
    <property type="term" value="F:ATP binding"/>
    <property type="evidence" value="ECO:0007669"/>
    <property type="project" value="UniProtKB-KW"/>
</dbReference>
<evidence type="ECO:0000256" key="1">
    <source>
        <dbReference type="ARBA" id="ARBA00022741"/>
    </source>
</evidence>
<dbReference type="Gene3D" id="3.40.50.300">
    <property type="entry name" value="P-loop containing nucleotide triphosphate hydrolases"/>
    <property type="match status" value="1"/>
</dbReference>